<sequence length="149" mass="16025">MGGQQLPCTAVPTMLAEGSPAFPRRQLELGVKVTAILSDNSSLISCSPCGELGSLRALRSLVRIANFWTSAFIFQLIVRTPCSVIPTAEAALVNIMSRELEEAISFHTEGMPGSCSDGLGKAGRTQVELRRSIFRAISFAGGSRPVWLW</sequence>
<dbReference type="AlphaFoldDB" id="A0A550CSR9"/>
<proteinExistence type="predicted"/>
<protein>
    <submittedName>
        <fullName evidence="1">Uncharacterized protein</fullName>
    </submittedName>
</protein>
<gene>
    <name evidence="1" type="ORF">BD626DRAFT_479948</name>
</gene>
<name>A0A550CSR9_9AGAR</name>
<comment type="caution">
    <text evidence="1">The sequence shown here is derived from an EMBL/GenBank/DDBJ whole genome shotgun (WGS) entry which is preliminary data.</text>
</comment>
<reference evidence="1 2" key="1">
    <citation type="journal article" date="2019" name="New Phytol.">
        <title>Comparative genomics reveals unique wood-decay strategies and fruiting body development in the Schizophyllaceae.</title>
        <authorList>
            <person name="Almasi E."/>
            <person name="Sahu N."/>
            <person name="Krizsan K."/>
            <person name="Balint B."/>
            <person name="Kovacs G.M."/>
            <person name="Kiss B."/>
            <person name="Cseklye J."/>
            <person name="Drula E."/>
            <person name="Henrissat B."/>
            <person name="Nagy I."/>
            <person name="Chovatia M."/>
            <person name="Adam C."/>
            <person name="LaButti K."/>
            <person name="Lipzen A."/>
            <person name="Riley R."/>
            <person name="Grigoriev I.V."/>
            <person name="Nagy L.G."/>
        </authorList>
    </citation>
    <scope>NUCLEOTIDE SEQUENCE [LARGE SCALE GENOMIC DNA]</scope>
    <source>
        <strain evidence="1 2">NL-1724</strain>
    </source>
</reference>
<dbReference type="EMBL" id="VDMD01000002">
    <property type="protein sequence ID" value="TRM67827.1"/>
    <property type="molecule type" value="Genomic_DNA"/>
</dbReference>
<evidence type="ECO:0000313" key="2">
    <source>
        <dbReference type="Proteomes" id="UP000320762"/>
    </source>
</evidence>
<evidence type="ECO:0000313" key="1">
    <source>
        <dbReference type="EMBL" id="TRM67827.1"/>
    </source>
</evidence>
<keyword evidence="2" id="KW-1185">Reference proteome</keyword>
<accession>A0A550CSR9</accession>
<organism evidence="1 2">
    <name type="scientific">Schizophyllum amplum</name>
    <dbReference type="NCBI Taxonomy" id="97359"/>
    <lineage>
        <taxon>Eukaryota</taxon>
        <taxon>Fungi</taxon>
        <taxon>Dikarya</taxon>
        <taxon>Basidiomycota</taxon>
        <taxon>Agaricomycotina</taxon>
        <taxon>Agaricomycetes</taxon>
        <taxon>Agaricomycetidae</taxon>
        <taxon>Agaricales</taxon>
        <taxon>Schizophyllaceae</taxon>
        <taxon>Schizophyllum</taxon>
    </lineage>
</organism>
<dbReference type="Proteomes" id="UP000320762">
    <property type="component" value="Unassembled WGS sequence"/>
</dbReference>